<reference evidence="2" key="2">
    <citation type="submission" date="2024-04" db="EMBL/GenBank/DDBJ databases">
        <authorList>
            <person name="Chen Y."/>
            <person name="Shah S."/>
            <person name="Dougan E. K."/>
            <person name="Thang M."/>
            <person name="Chan C."/>
        </authorList>
    </citation>
    <scope>NUCLEOTIDE SEQUENCE [LARGE SCALE GENOMIC DNA]</scope>
</reference>
<gene>
    <name evidence="1" type="ORF">C1SCF055_LOCUS18633</name>
</gene>
<dbReference type="AlphaFoldDB" id="A0A9P1CII8"/>
<organism evidence="1">
    <name type="scientific">Cladocopium goreaui</name>
    <dbReference type="NCBI Taxonomy" id="2562237"/>
    <lineage>
        <taxon>Eukaryota</taxon>
        <taxon>Sar</taxon>
        <taxon>Alveolata</taxon>
        <taxon>Dinophyceae</taxon>
        <taxon>Suessiales</taxon>
        <taxon>Symbiodiniaceae</taxon>
        <taxon>Cladocopium</taxon>
    </lineage>
</organism>
<comment type="caution">
    <text evidence="1">The sequence shown here is derived from an EMBL/GenBank/DDBJ whole genome shotgun (WGS) entry which is preliminary data.</text>
</comment>
<accession>A0A9P1CII8</accession>
<reference evidence="1" key="1">
    <citation type="submission" date="2022-10" db="EMBL/GenBank/DDBJ databases">
        <authorList>
            <person name="Chen Y."/>
            <person name="Dougan E. K."/>
            <person name="Chan C."/>
            <person name="Rhodes N."/>
            <person name="Thang M."/>
        </authorList>
    </citation>
    <scope>NUCLEOTIDE SEQUENCE</scope>
</reference>
<dbReference type="EMBL" id="CAMXCT020001626">
    <property type="protein sequence ID" value="CAL1145127.1"/>
    <property type="molecule type" value="Genomic_DNA"/>
</dbReference>
<evidence type="ECO:0000313" key="2">
    <source>
        <dbReference type="EMBL" id="CAL1145127.1"/>
    </source>
</evidence>
<protein>
    <submittedName>
        <fullName evidence="1">Uncharacterized protein</fullName>
    </submittedName>
</protein>
<evidence type="ECO:0000313" key="1">
    <source>
        <dbReference type="EMBL" id="CAI3991752.1"/>
    </source>
</evidence>
<keyword evidence="3" id="KW-1185">Reference proteome</keyword>
<sequence length="381" mass="40333">MLELSTAVGFVVQGLRSNLYGLACPFYCASPGIGSLVACYLAGVLSGLTCSLLGPPLIPTILNHHLDFRLDFSRPLDGPVEVSLDIAGLRVTVRGDSAKVADFVQFVGSFTGQRARSPTNSVGSFELLCEPPAASSAPSGRVGLETREQISASFAACPDRLLSWGNKLSGANLAGRDRASRAWVAGLWARAVVDRRVHSPNRTPPLDLRSQFYAVARADSVDCPVVFRSSTSYWRAIGSLEGSSSVSQSFPSEAECRIYLLAAGFSGGQHPVLALIEESMALDLIAESPLTFASLVTVEEDLEPYVLEWPPVPDADGSSEALVVVVLKRQAGFLLAVPRGFIPQQVLDRANQGVDGGPIGPSTVGEVDVGKLTGNCSQYIP</sequence>
<evidence type="ECO:0000313" key="3">
    <source>
        <dbReference type="Proteomes" id="UP001152797"/>
    </source>
</evidence>
<name>A0A9P1CII8_9DINO</name>
<dbReference type="EMBL" id="CAMXCT010001626">
    <property type="protein sequence ID" value="CAI3991752.1"/>
    <property type="molecule type" value="Genomic_DNA"/>
</dbReference>
<proteinExistence type="predicted"/>
<dbReference type="Proteomes" id="UP001152797">
    <property type="component" value="Unassembled WGS sequence"/>
</dbReference>
<dbReference type="EMBL" id="CAMXCT030001626">
    <property type="protein sequence ID" value="CAL4779064.1"/>
    <property type="molecule type" value="Genomic_DNA"/>
</dbReference>